<protein>
    <recommendedName>
        <fullName evidence="6">Magnesium transporter</fullName>
    </recommendedName>
</protein>
<feature type="compositionally biased region" description="Basic and acidic residues" evidence="2">
    <location>
        <begin position="540"/>
        <end position="552"/>
    </location>
</feature>
<feature type="transmembrane region" description="Helical" evidence="3">
    <location>
        <begin position="426"/>
        <end position="447"/>
    </location>
</feature>
<feature type="compositionally biased region" description="Basic and acidic residues" evidence="2">
    <location>
        <begin position="559"/>
        <end position="626"/>
    </location>
</feature>
<feature type="transmembrane region" description="Helical" evidence="3">
    <location>
        <begin position="383"/>
        <end position="406"/>
    </location>
</feature>
<organism evidence="4 5">
    <name type="scientific">Brassica napus</name>
    <name type="common">Rape</name>
    <dbReference type="NCBI Taxonomy" id="3708"/>
    <lineage>
        <taxon>Eukaryota</taxon>
        <taxon>Viridiplantae</taxon>
        <taxon>Streptophyta</taxon>
        <taxon>Embryophyta</taxon>
        <taxon>Tracheophyta</taxon>
        <taxon>Spermatophyta</taxon>
        <taxon>Magnoliopsida</taxon>
        <taxon>eudicotyledons</taxon>
        <taxon>Gunneridae</taxon>
        <taxon>Pentapetalae</taxon>
        <taxon>rosids</taxon>
        <taxon>malvids</taxon>
        <taxon>Brassicales</taxon>
        <taxon>Brassicaceae</taxon>
        <taxon>Brassiceae</taxon>
        <taxon>Brassica</taxon>
    </lineage>
</organism>
<dbReference type="Gene3D" id="1.20.58.340">
    <property type="entry name" value="Magnesium transport protein CorA, transmembrane region"/>
    <property type="match status" value="1"/>
</dbReference>
<gene>
    <name evidence="4" type="ORF">HID58_067656</name>
</gene>
<feature type="region of interest" description="Disordered" evidence="2">
    <location>
        <begin position="452"/>
        <end position="715"/>
    </location>
</feature>
<evidence type="ECO:0008006" key="6">
    <source>
        <dbReference type="Google" id="ProtNLM"/>
    </source>
</evidence>
<dbReference type="Pfam" id="PF22099">
    <property type="entry name" value="MRS2-like"/>
    <property type="match status" value="3"/>
</dbReference>
<feature type="compositionally biased region" description="Basic and acidic residues" evidence="2">
    <location>
        <begin position="636"/>
        <end position="657"/>
    </location>
</feature>
<dbReference type="InterPro" id="IPR039204">
    <property type="entry name" value="MRS2-like"/>
</dbReference>
<comment type="caution">
    <text evidence="4">The sequence shown here is derived from an EMBL/GenBank/DDBJ whole genome shotgun (WGS) entry which is preliminary data.</text>
</comment>
<dbReference type="Proteomes" id="UP000824890">
    <property type="component" value="Unassembled WGS sequence"/>
</dbReference>
<keyword evidence="3" id="KW-0812">Transmembrane</keyword>
<sequence>MRGPRPEDFETNPSTPITGQPTPTYPAGARKKGVGVRTWLVLCARGQAQTTEVGKHAIMRRTGLPARDLRILDPLLSYPSTVLGRERAIVINLEHIKAIITAQEVLLLNSKDPSVAPFIDELQRRILCHYRATKPKEEENYEGETRMSMDQPQGGGDGTPLLFGEQGDEAKKDAKQSLENQDGSKVLPFEFVALEACLEAASSSLESEAVRLELEAHPALDKLTSKISTLNLERVRQIKSRLVAITGRVQKVRDELEHLLDDDEDMAEMYLTEKLAQKLENSLPAESASESNRDESYLRANDDAHDLLMSTHSALSRNSRGTHTSSTRSAMTNKFDVEELEMLLEAYFVQIDGTLNKLSTLREYVDDTEDYINIMLDDKQNHLLQMGVMLTTATLVMSAFIAVAGVFGMNITIELFKDEKAGPTRFAWTVIGGFIGSIFLYVGAIGLKKNKGRNMSSRRESRDSDSKRDRSRFDRESRSASSLFYSLSPSFCGPKRSRRDGKPEEEGVRSKKGLDVSTETDKKPRQSLRDAAPLEPDAQGLRKDFEKKHSETTKQAPHLSEELRSRPYHQHDDRRTNGRDDRRQTSERGSWRGSRDQSNRRAGDDRRDQDKSTWRHDRFHESDDTKGGALSRKRPAFREKKIPEESRIDSGRTRTEEANLNSRRQNERNWRSNNERPATGRDRVWNRDDGSRQSYRTDRDGFNRNGRTGLNGSWTRAEKKWDHDLYEEANKSPARANEEEQIAKVEALLSSS</sequence>
<feature type="region of interest" description="Disordered" evidence="2">
    <location>
        <begin position="137"/>
        <end position="179"/>
    </location>
</feature>
<dbReference type="PANTHER" id="PTHR13890:SF35">
    <property type="entry name" value="MAGNESIUM TRANSPORTER MRS2-3"/>
    <property type="match status" value="1"/>
</dbReference>
<feature type="compositionally biased region" description="Polar residues" evidence="2">
    <location>
        <begin position="11"/>
        <end position="22"/>
    </location>
</feature>
<name>A0ABQ7ZJ37_BRANA</name>
<evidence type="ECO:0000313" key="4">
    <source>
        <dbReference type="EMBL" id="KAH0880262.1"/>
    </source>
</evidence>
<feature type="compositionally biased region" description="Basic and acidic residues" evidence="2">
    <location>
        <begin position="664"/>
        <end position="702"/>
    </location>
</feature>
<evidence type="ECO:0000256" key="2">
    <source>
        <dbReference type="SAM" id="MobiDB-lite"/>
    </source>
</evidence>
<proteinExistence type="inferred from homology"/>
<keyword evidence="3" id="KW-0472">Membrane</keyword>
<feature type="region of interest" description="Disordered" evidence="2">
    <location>
        <begin position="1"/>
        <end position="29"/>
    </location>
</feature>
<evidence type="ECO:0000256" key="1">
    <source>
        <dbReference type="ARBA" id="ARBA00007535"/>
    </source>
</evidence>
<reference evidence="4 5" key="1">
    <citation type="submission" date="2021-05" db="EMBL/GenBank/DDBJ databases">
        <title>Genome Assembly of Synthetic Allotetraploid Brassica napus Reveals Homoeologous Exchanges between Subgenomes.</title>
        <authorList>
            <person name="Davis J.T."/>
        </authorList>
    </citation>
    <scope>NUCLEOTIDE SEQUENCE [LARGE SCALE GENOMIC DNA]</scope>
    <source>
        <strain evidence="5">cv. Da-Ae</strain>
        <tissue evidence="4">Seedling</tissue>
    </source>
</reference>
<comment type="similarity">
    <text evidence="1">Belongs to the CorA metal ion transporter (MIT) (TC 1.A.35.5) family.</text>
</comment>
<dbReference type="EMBL" id="JAGKQM010000015">
    <property type="protein sequence ID" value="KAH0880262.1"/>
    <property type="molecule type" value="Genomic_DNA"/>
</dbReference>
<feature type="compositionally biased region" description="Low complexity" evidence="2">
    <location>
        <begin position="479"/>
        <end position="491"/>
    </location>
</feature>
<dbReference type="Gene3D" id="2.40.128.330">
    <property type="match status" value="1"/>
</dbReference>
<evidence type="ECO:0000313" key="5">
    <source>
        <dbReference type="Proteomes" id="UP000824890"/>
    </source>
</evidence>
<evidence type="ECO:0000256" key="3">
    <source>
        <dbReference type="SAM" id="Phobius"/>
    </source>
</evidence>
<keyword evidence="3" id="KW-1133">Transmembrane helix</keyword>
<feature type="compositionally biased region" description="Polar residues" evidence="2">
    <location>
        <begin position="705"/>
        <end position="714"/>
    </location>
</feature>
<feature type="compositionally biased region" description="Basic and acidic residues" evidence="2">
    <location>
        <begin position="137"/>
        <end position="147"/>
    </location>
</feature>
<accession>A0ABQ7ZJ37</accession>
<feature type="compositionally biased region" description="Basic and acidic residues" evidence="2">
    <location>
        <begin position="457"/>
        <end position="478"/>
    </location>
</feature>
<keyword evidence="5" id="KW-1185">Reference proteome</keyword>
<dbReference type="PANTHER" id="PTHR13890">
    <property type="entry name" value="RNA SPLICING PROTEIN MRS2, MITOCHONDRIAL"/>
    <property type="match status" value="1"/>
</dbReference>
<feature type="compositionally biased region" description="Basic and acidic residues" evidence="2">
    <location>
        <begin position="500"/>
        <end position="528"/>
    </location>
</feature>
<dbReference type="CDD" id="cd12823">
    <property type="entry name" value="Mrs2_Mfm1p-like"/>
    <property type="match status" value="1"/>
</dbReference>